<dbReference type="InterPro" id="IPR017926">
    <property type="entry name" value="GATASE"/>
</dbReference>
<dbReference type="RefSeq" id="WP_092780338.1">
    <property type="nucleotide sequence ID" value="NZ_FOGI01000008.1"/>
</dbReference>
<protein>
    <recommendedName>
        <fullName evidence="2">aminodeoxychorismate synthase</fullName>
        <ecNumber evidence="2">2.6.1.85</ecNumber>
    </recommendedName>
</protein>
<evidence type="ECO:0000256" key="1">
    <source>
        <dbReference type="ARBA" id="ARBA00005970"/>
    </source>
</evidence>
<evidence type="ECO:0000256" key="2">
    <source>
        <dbReference type="ARBA" id="ARBA00013139"/>
    </source>
</evidence>
<comment type="similarity">
    <text evidence="1">In the C-terminal section; belongs to the anthranilate synthase component I family.</text>
</comment>
<evidence type="ECO:0000259" key="5">
    <source>
        <dbReference type="Pfam" id="PF00117"/>
    </source>
</evidence>
<dbReference type="PRINTS" id="PR00099">
    <property type="entry name" value="CPSGATASE"/>
</dbReference>
<feature type="domain" description="Glutamine amidotransferase" evidence="5">
    <location>
        <begin position="4"/>
        <end position="184"/>
    </location>
</feature>
<dbReference type="InterPro" id="IPR005801">
    <property type="entry name" value="ADC_synthase"/>
</dbReference>
<proteinExistence type="inferred from homology"/>
<dbReference type="STRING" id="155974.SAMN04487818_108143"/>
<dbReference type="SUPFAM" id="SSF52317">
    <property type="entry name" value="Class I glutamine amidotransferase-like"/>
    <property type="match status" value="1"/>
</dbReference>
<dbReference type="Proteomes" id="UP000199051">
    <property type="component" value="Unassembled WGS sequence"/>
</dbReference>
<dbReference type="EMBL" id="FOGI01000008">
    <property type="protein sequence ID" value="SES17852.1"/>
    <property type="molecule type" value="Genomic_DNA"/>
</dbReference>
<evidence type="ECO:0000259" key="6">
    <source>
        <dbReference type="Pfam" id="PF00425"/>
    </source>
</evidence>
<evidence type="ECO:0000259" key="7">
    <source>
        <dbReference type="Pfam" id="PF04715"/>
    </source>
</evidence>
<dbReference type="InterPro" id="IPR006221">
    <property type="entry name" value="TrpG/PapA_dom"/>
</dbReference>
<sequence>MRTLIVDNHDSFTYNLYQALARLDGARPTVVRNDEDWDLGGLVDFDNVVISPGPGHPGVPGDFGLSRAVLAAARQPLLGVCLGHQGLCLLAGARVEHAPQVRHGRLSEVHHDGRDLFHGLPSPMRVVRYHSLAAVDLPDALEATAWSDDGVLMGVRHRERPAWGVQFHPESVATEHGVDLLANFEAMTRRWWTRHPRESVAVRSAPVPAPAVVAPEPVAGVVVVRTTVAVTAEEAFAELYGDSAHAFWLDSAADGRFSFLGDASGPLARVATADVAAGTVTITSAGGVEVVESGFLDWLDADLAAYPVTAPPLPFDFALGWVGYLGYELKAECGGDRAHRAADPDAQLVFADRALAFDHETGEVYLLALAGDEDWLSATAARLEQVPALALPVSPAVEVELTARHDRPEYLAMIAECQRAIGDGETYEVCLTNELTGSADIDAWDTYRVLRRANPARYGALLRLGCLSVLSTSPERFLTITADGTVESRPIKGTRPRGATPAEDERLRHDLATGEKDHAENLMIVDLVRNDLGVYAEIGSVEVPGLFEVETYPTVHQLVSTVRARLAEGVSAVRCVRAAFPGGSMTGAPKERTMQIIDRLEHGPRGIYSGAIGYFSLTGAADLSVVIRTMVLRDAQVSFGVGGAIIALSDPAAEFEETAVKAKTMVDVLGARFPGRVPLSGGRSLG</sequence>
<accession>A0A1H9V851</accession>
<dbReference type="InterPro" id="IPR019999">
    <property type="entry name" value="Anth_synth_I-like"/>
</dbReference>
<evidence type="ECO:0000256" key="4">
    <source>
        <dbReference type="ARBA" id="ARBA00022962"/>
    </source>
</evidence>
<dbReference type="PROSITE" id="PS51273">
    <property type="entry name" value="GATASE_TYPE_1"/>
    <property type="match status" value="1"/>
</dbReference>
<evidence type="ECO:0000256" key="3">
    <source>
        <dbReference type="ARBA" id="ARBA00022679"/>
    </source>
</evidence>
<dbReference type="PANTHER" id="PTHR11236:SF18">
    <property type="entry name" value="AMINODEOXYCHORISMATE SYNTHASE"/>
    <property type="match status" value="1"/>
</dbReference>
<dbReference type="GO" id="GO:0005737">
    <property type="term" value="C:cytoplasm"/>
    <property type="evidence" value="ECO:0007669"/>
    <property type="project" value="TreeGrafter"/>
</dbReference>
<keyword evidence="4" id="KW-0315">Glutamine amidotransferase</keyword>
<dbReference type="GO" id="GO:0008153">
    <property type="term" value="P:4-aminobenzoate biosynthetic process"/>
    <property type="evidence" value="ECO:0007669"/>
    <property type="project" value="TreeGrafter"/>
</dbReference>
<dbReference type="GO" id="GO:0046820">
    <property type="term" value="F:4-amino-4-deoxychorismate synthase activity"/>
    <property type="evidence" value="ECO:0007669"/>
    <property type="project" value="UniProtKB-EC"/>
</dbReference>
<evidence type="ECO:0000313" key="8">
    <source>
        <dbReference type="EMBL" id="SES17852.1"/>
    </source>
</evidence>
<dbReference type="EC" id="2.6.1.85" evidence="2"/>
<dbReference type="Gene3D" id="3.60.120.10">
    <property type="entry name" value="Anthranilate synthase"/>
    <property type="match status" value="1"/>
</dbReference>
<gene>
    <name evidence="8" type="ORF">SAMN04487818_108143</name>
</gene>
<dbReference type="InterPro" id="IPR029062">
    <property type="entry name" value="Class_I_gatase-like"/>
</dbReference>
<evidence type="ECO:0000313" key="9">
    <source>
        <dbReference type="Proteomes" id="UP000199051"/>
    </source>
</evidence>
<organism evidence="8 9">
    <name type="scientific">Actinokineospora terrae</name>
    <dbReference type="NCBI Taxonomy" id="155974"/>
    <lineage>
        <taxon>Bacteria</taxon>
        <taxon>Bacillati</taxon>
        <taxon>Actinomycetota</taxon>
        <taxon>Actinomycetes</taxon>
        <taxon>Pseudonocardiales</taxon>
        <taxon>Pseudonocardiaceae</taxon>
        <taxon>Actinokineospora</taxon>
    </lineage>
</organism>
<dbReference type="PANTHER" id="PTHR11236">
    <property type="entry name" value="AMINOBENZOATE/ANTHRANILATE SYNTHASE"/>
    <property type="match status" value="1"/>
</dbReference>
<dbReference type="NCBIfam" id="TIGR00566">
    <property type="entry name" value="trpG_papA"/>
    <property type="match status" value="1"/>
</dbReference>
<feature type="domain" description="Chorismate-utilising enzyme C-terminal" evidence="6">
    <location>
        <begin position="407"/>
        <end position="661"/>
    </location>
</feature>
<keyword evidence="3" id="KW-0808">Transferase</keyword>
<dbReference type="InterPro" id="IPR006805">
    <property type="entry name" value="Anth_synth_I_N"/>
</dbReference>
<dbReference type="Gene3D" id="3.40.50.880">
    <property type="match status" value="1"/>
</dbReference>
<dbReference type="GO" id="GO:0000162">
    <property type="term" value="P:L-tryptophan biosynthetic process"/>
    <property type="evidence" value="ECO:0007669"/>
    <property type="project" value="TreeGrafter"/>
</dbReference>
<dbReference type="CDD" id="cd01743">
    <property type="entry name" value="GATase1_Anthranilate_Synthase"/>
    <property type="match status" value="1"/>
</dbReference>
<dbReference type="GO" id="GO:0009396">
    <property type="term" value="P:folic acid-containing compound biosynthetic process"/>
    <property type="evidence" value="ECO:0007669"/>
    <property type="project" value="InterPro"/>
</dbReference>
<dbReference type="PRINTS" id="PR00097">
    <property type="entry name" value="ANTSNTHASEII"/>
</dbReference>
<feature type="domain" description="Anthranilate synthase component I N-terminal" evidence="7">
    <location>
        <begin position="230"/>
        <end position="366"/>
    </location>
</feature>
<dbReference type="PRINTS" id="PR00096">
    <property type="entry name" value="GATASE"/>
</dbReference>
<dbReference type="SUPFAM" id="SSF56322">
    <property type="entry name" value="ADC synthase"/>
    <property type="match status" value="1"/>
</dbReference>
<dbReference type="InterPro" id="IPR015890">
    <property type="entry name" value="Chorismate_C"/>
</dbReference>
<name>A0A1H9V851_9PSEU</name>
<dbReference type="Pfam" id="PF00425">
    <property type="entry name" value="Chorismate_bind"/>
    <property type="match status" value="1"/>
</dbReference>
<keyword evidence="9" id="KW-1185">Reference proteome</keyword>
<dbReference type="NCBIfam" id="TIGR00553">
    <property type="entry name" value="pabB"/>
    <property type="match status" value="1"/>
</dbReference>
<dbReference type="InterPro" id="IPR005802">
    <property type="entry name" value="ADC_synth_comp_1"/>
</dbReference>
<dbReference type="Pfam" id="PF04715">
    <property type="entry name" value="Anth_synt_I_N"/>
    <property type="match status" value="1"/>
</dbReference>
<dbReference type="AlphaFoldDB" id="A0A1H9V851"/>
<dbReference type="Pfam" id="PF00117">
    <property type="entry name" value="GATase"/>
    <property type="match status" value="1"/>
</dbReference>
<reference evidence="9" key="1">
    <citation type="submission" date="2016-10" db="EMBL/GenBank/DDBJ databases">
        <authorList>
            <person name="Varghese N."/>
            <person name="Submissions S."/>
        </authorList>
    </citation>
    <scope>NUCLEOTIDE SEQUENCE [LARGE SCALE GENOMIC DNA]</scope>
    <source>
        <strain evidence="9">DSM 44260</strain>
    </source>
</reference>